<evidence type="ECO:0000313" key="4">
    <source>
        <dbReference type="Proteomes" id="UP001171916"/>
    </source>
</evidence>
<protein>
    <submittedName>
        <fullName evidence="3">VanZ family protein</fullName>
    </submittedName>
</protein>
<keyword evidence="1" id="KW-0472">Membrane</keyword>
<evidence type="ECO:0000313" key="3">
    <source>
        <dbReference type="EMBL" id="MDN3202839.1"/>
    </source>
</evidence>
<dbReference type="Proteomes" id="UP001171916">
    <property type="component" value="Unassembled WGS sequence"/>
</dbReference>
<feature type="transmembrane region" description="Helical" evidence="1">
    <location>
        <begin position="37"/>
        <end position="55"/>
    </location>
</feature>
<feature type="transmembrane region" description="Helical" evidence="1">
    <location>
        <begin position="97"/>
        <end position="114"/>
    </location>
</feature>
<gene>
    <name evidence="3" type="ORF">QVH07_01705</name>
</gene>
<comment type="caution">
    <text evidence="3">The sequence shown here is derived from an EMBL/GenBank/DDBJ whole genome shotgun (WGS) entry which is preliminary data.</text>
</comment>
<dbReference type="EMBL" id="JAUEPH010000001">
    <property type="protein sequence ID" value="MDN3202839.1"/>
    <property type="molecule type" value="Genomic_DNA"/>
</dbReference>
<keyword evidence="1" id="KW-0812">Transmembrane</keyword>
<dbReference type="Pfam" id="PF04892">
    <property type="entry name" value="VanZ"/>
    <property type="match status" value="1"/>
</dbReference>
<evidence type="ECO:0000259" key="2">
    <source>
        <dbReference type="Pfam" id="PF04892"/>
    </source>
</evidence>
<sequence length="118" mass="13339">MFRLILGVTWLVVLLFAMLTPGDKFPEVDYFSFQDKLIHVICFGILSFIWAGIKEPIFQNNRTGRRLNFLIFGLLLGLVLELAQTQVPNRTFDIYDIAANILGGGLGILTYLNISKSE</sequence>
<dbReference type="InterPro" id="IPR006976">
    <property type="entry name" value="VanZ-like"/>
</dbReference>
<dbReference type="NCBIfam" id="NF037970">
    <property type="entry name" value="vanZ_1"/>
    <property type="match status" value="1"/>
</dbReference>
<proteinExistence type="predicted"/>
<keyword evidence="1" id="KW-1133">Transmembrane helix</keyword>
<organism evidence="3 4">
    <name type="scientific">Algoriphagus sediminis</name>
    <dbReference type="NCBI Taxonomy" id="3057113"/>
    <lineage>
        <taxon>Bacteria</taxon>
        <taxon>Pseudomonadati</taxon>
        <taxon>Bacteroidota</taxon>
        <taxon>Cytophagia</taxon>
        <taxon>Cytophagales</taxon>
        <taxon>Cyclobacteriaceae</taxon>
        <taxon>Algoriphagus</taxon>
    </lineage>
</organism>
<dbReference type="PANTHER" id="PTHR28008">
    <property type="entry name" value="DOMAIN PROTEIN, PUTATIVE (AFU_ORTHOLOGUE AFUA_3G10980)-RELATED"/>
    <property type="match status" value="1"/>
</dbReference>
<name>A0ABT7Y8K3_9BACT</name>
<dbReference type="PANTHER" id="PTHR28008:SF1">
    <property type="entry name" value="DOMAIN PROTEIN, PUTATIVE (AFU_ORTHOLOGUE AFUA_3G10980)-RELATED"/>
    <property type="match status" value="1"/>
</dbReference>
<feature type="domain" description="VanZ-like" evidence="2">
    <location>
        <begin position="34"/>
        <end position="112"/>
    </location>
</feature>
<accession>A0ABT7Y8K3</accession>
<keyword evidence="4" id="KW-1185">Reference proteome</keyword>
<reference evidence="3" key="1">
    <citation type="submission" date="2023-06" db="EMBL/GenBank/DDBJ databases">
        <title>Robiginitalea aurantiacus sp. nov. and Algoriphagus sediminis sp. nov., isolated from coastal sediment.</title>
        <authorList>
            <person name="Zhou Z.Y."/>
            <person name="An J."/>
            <person name="Jia Y.W."/>
            <person name="Du Z.J."/>
        </authorList>
    </citation>
    <scope>NUCLEOTIDE SEQUENCE</scope>
    <source>
        <strain evidence="3">C2-7</strain>
    </source>
</reference>
<dbReference type="RefSeq" id="WP_289998396.1">
    <property type="nucleotide sequence ID" value="NZ_JAUEPH010000001.1"/>
</dbReference>
<evidence type="ECO:0000256" key="1">
    <source>
        <dbReference type="SAM" id="Phobius"/>
    </source>
</evidence>
<feature type="transmembrane region" description="Helical" evidence="1">
    <location>
        <begin position="67"/>
        <end position="85"/>
    </location>
</feature>